<dbReference type="Proteomes" id="UP001060215">
    <property type="component" value="Chromosome 13"/>
</dbReference>
<protein>
    <submittedName>
        <fullName evidence="1">Auxin-responsive protein SAUR15</fullName>
    </submittedName>
</protein>
<accession>A0ACC0FRE0</accession>
<comment type="caution">
    <text evidence="1">The sequence shown here is derived from an EMBL/GenBank/DDBJ whole genome shotgun (WGS) entry which is preliminary data.</text>
</comment>
<reference evidence="1 2" key="1">
    <citation type="journal article" date="2022" name="Plant J.">
        <title>Chromosome-level genome of Camellia lanceoleosa provides a valuable resource for understanding genome evolution and self-incompatibility.</title>
        <authorList>
            <person name="Gong W."/>
            <person name="Xiao S."/>
            <person name="Wang L."/>
            <person name="Liao Z."/>
            <person name="Chang Y."/>
            <person name="Mo W."/>
            <person name="Hu G."/>
            <person name="Li W."/>
            <person name="Zhao G."/>
            <person name="Zhu H."/>
            <person name="Hu X."/>
            <person name="Ji K."/>
            <person name="Xiang X."/>
            <person name="Song Q."/>
            <person name="Yuan D."/>
            <person name="Jin S."/>
            <person name="Zhang L."/>
        </authorList>
    </citation>
    <scope>NUCLEOTIDE SEQUENCE [LARGE SCALE GENOMIC DNA]</scope>
    <source>
        <strain evidence="1">SQ_2022a</strain>
    </source>
</reference>
<name>A0ACC0FRE0_9ERIC</name>
<sequence length="147" mass="16942">MDPSFELGGSSGGSGGISRSGCKIVKRWRMTIDEIIFSKYTSFSYLYFLKVLFEYQLLEMAKTSPSKEEKRRAPKGHFVVYVGEEEQQLRRFVVPISYLKTPTFKQLLDKAAEEHGFDHTHKAIVLPCHESTFQHLIHFMAKNHPSQ</sequence>
<proteinExistence type="predicted"/>
<evidence type="ECO:0000313" key="2">
    <source>
        <dbReference type="Proteomes" id="UP001060215"/>
    </source>
</evidence>
<gene>
    <name evidence="1" type="ORF">LOK49_LG12G00285</name>
</gene>
<dbReference type="EMBL" id="CM045770">
    <property type="protein sequence ID" value="KAI7991325.1"/>
    <property type="molecule type" value="Genomic_DNA"/>
</dbReference>
<keyword evidence="2" id="KW-1185">Reference proteome</keyword>
<organism evidence="1 2">
    <name type="scientific">Camellia lanceoleosa</name>
    <dbReference type="NCBI Taxonomy" id="1840588"/>
    <lineage>
        <taxon>Eukaryota</taxon>
        <taxon>Viridiplantae</taxon>
        <taxon>Streptophyta</taxon>
        <taxon>Embryophyta</taxon>
        <taxon>Tracheophyta</taxon>
        <taxon>Spermatophyta</taxon>
        <taxon>Magnoliopsida</taxon>
        <taxon>eudicotyledons</taxon>
        <taxon>Gunneridae</taxon>
        <taxon>Pentapetalae</taxon>
        <taxon>asterids</taxon>
        <taxon>Ericales</taxon>
        <taxon>Theaceae</taxon>
        <taxon>Camellia</taxon>
    </lineage>
</organism>
<evidence type="ECO:0000313" key="1">
    <source>
        <dbReference type="EMBL" id="KAI7991325.1"/>
    </source>
</evidence>